<dbReference type="GO" id="GO:0005509">
    <property type="term" value="F:calcium ion binding"/>
    <property type="evidence" value="ECO:0007669"/>
    <property type="project" value="InterPro"/>
</dbReference>
<dbReference type="Proteomes" id="UP001165289">
    <property type="component" value="Unassembled WGS sequence"/>
</dbReference>
<dbReference type="PANTHER" id="PTHR24034">
    <property type="entry name" value="EGF-LIKE DOMAIN-CONTAINING PROTEIN"/>
    <property type="match status" value="1"/>
</dbReference>
<evidence type="ECO:0000256" key="11">
    <source>
        <dbReference type="SAM" id="Phobius"/>
    </source>
</evidence>
<dbReference type="AlphaFoldDB" id="A0AAV7JFI6"/>
<evidence type="ECO:0000256" key="4">
    <source>
        <dbReference type="ARBA" id="ARBA00022614"/>
    </source>
</evidence>
<evidence type="ECO:0000256" key="10">
    <source>
        <dbReference type="SAM" id="MobiDB-lite"/>
    </source>
</evidence>
<reference evidence="13 14" key="1">
    <citation type="journal article" date="2023" name="BMC Biol.">
        <title>The compact genome of the sponge Oopsacas minuta (Hexactinellida) is lacking key metazoan core genes.</title>
        <authorList>
            <person name="Santini S."/>
            <person name="Schenkelaars Q."/>
            <person name="Jourda C."/>
            <person name="Duchesne M."/>
            <person name="Belahbib H."/>
            <person name="Rocher C."/>
            <person name="Selva M."/>
            <person name="Riesgo A."/>
            <person name="Vervoort M."/>
            <person name="Leys S.P."/>
            <person name="Kodjabachian L."/>
            <person name="Le Bivic A."/>
            <person name="Borchiellini C."/>
            <person name="Claverie J.M."/>
            <person name="Renard E."/>
        </authorList>
    </citation>
    <scope>NUCLEOTIDE SEQUENCE [LARGE SCALE GENOMIC DNA]</scope>
    <source>
        <strain evidence="13">SPO-2</strain>
    </source>
</reference>
<dbReference type="InterPro" id="IPR001881">
    <property type="entry name" value="EGF-like_Ca-bd_dom"/>
</dbReference>
<dbReference type="InterPro" id="IPR000742">
    <property type="entry name" value="EGF"/>
</dbReference>
<dbReference type="CDD" id="cd00054">
    <property type="entry name" value="EGF_CA"/>
    <property type="match status" value="1"/>
</dbReference>
<evidence type="ECO:0000256" key="2">
    <source>
        <dbReference type="ARBA" id="ARBA00022525"/>
    </source>
</evidence>
<keyword evidence="3" id="KW-0245">EGF-like domain</keyword>
<name>A0AAV7JFI6_9METZ</name>
<dbReference type="Pfam" id="PF07645">
    <property type="entry name" value="EGF_CA"/>
    <property type="match status" value="2"/>
</dbReference>
<feature type="domain" description="EGF-like" evidence="12">
    <location>
        <begin position="409"/>
        <end position="424"/>
    </location>
</feature>
<evidence type="ECO:0000256" key="7">
    <source>
        <dbReference type="ARBA" id="ARBA00022902"/>
    </source>
</evidence>
<accession>A0AAV7JFI6</accession>
<dbReference type="Pfam" id="PF13855">
    <property type="entry name" value="LRR_8"/>
    <property type="match status" value="1"/>
</dbReference>
<dbReference type="Gene3D" id="3.80.10.10">
    <property type="entry name" value="Ribonuclease Inhibitor"/>
    <property type="match status" value="2"/>
</dbReference>
<dbReference type="InterPro" id="IPR000152">
    <property type="entry name" value="EGF-type_Asp/Asn_hydroxyl_site"/>
</dbReference>
<proteinExistence type="predicted"/>
<keyword evidence="11" id="KW-0472">Membrane</keyword>
<dbReference type="SMART" id="SM00369">
    <property type="entry name" value="LRR_TYP"/>
    <property type="match status" value="2"/>
</dbReference>
<dbReference type="Gene3D" id="2.10.25.10">
    <property type="entry name" value="Laminin"/>
    <property type="match status" value="2"/>
</dbReference>
<keyword evidence="6" id="KW-0677">Repeat</keyword>
<dbReference type="SMART" id="SM00179">
    <property type="entry name" value="EGF_CA"/>
    <property type="match status" value="3"/>
</dbReference>
<feature type="region of interest" description="Disordered" evidence="10">
    <location>
        <begin position="585"/>
        <end position="604"/>
    </location>
</feature>
<evidence type="ECO:0000259" key="12">
    <source>
        <dbReference type="PROSITE" id="PS01186"/>
    </source>
</evidence>
<evidence type="ECO:0000256" key="5">
    <source>
        <dbReference type="ARBA" id="ARBA00022729"/>
    </source>
</evidence>
<keyword evidence="2" id="KW-0964">Secreted</keyword>
<evidence type="ECO:0000256" key="9">
    <source>
        <dbReference type="ARBA" id="ARBA00023180"/>
    </source>
</evidence>
<organism evidence="13 14">
    <name type="scientific">Oopsacas minuta</name>
    <dbReference type="NCBI Taxonomy" id="111878"/>
    <lineage>
        <taxon>Eukaryota</taxon>
        <taxon>Metazoa</taxon>
        <taxon>Porifera</taxon>
        <taxon>Hexactinellida</taxon>
        <taxon>Hexasterophora</taxon>
        <taxon>Lyssacinosida</taxon>
        <taxon>Leucopsacidae</taxon>
        <taxon>Oopsacas</taxon>
    </lineage>
</organism>
<evidence type="ECO:0000256" key="8">
    <source>
        <dbReference type="ARBA" id="ARBA00023157"/>
    </source>
</evidence>
<keyword evidence="11" id="KW-1133">Transmembrane helix</keyword>
<dbReference type="PROSITE" id="PS01187">
    <property type="entry name" value="EGF_CA"/>
    <property type="match status" value="1"/>
</dbReference>
<dbReference type="EMBL" id="JAKMXF010000340">
    <property type="protein sequence ID" value="KAI6647640.1"/>
    <property type="molecule type" value="Genomic_DNA"/>
</dbReference>
<evidence type="ECO:0000256" key="1">
    <source>
        <dbReference type="ARBA" id="ARBA00004613"/>
    </source>
</evidence>
<dbReference type="GO" id="GO:0005576">
    <property type="term" value="C:extracellular region"/>
    <property type="evidence" value="ECO:0007669"/>
    <property type="project" value="UniProtKB-SubCell"/>
</dbReference>
<dbReference type="SMART" id="SM00181">
    <property type="entry name" value="EGF"/>
    <property type="match status" value="3"/>
</dbReference>
<dbReference type="InterPro" id="IPR003591">
    <property type="entry name" value="Leu-rich_rpt_typical-subtyp"/>
</dbReference>
<dbReference type="InterPro" id="IPR050751">
    <property type="entry name" value="ECM_structural_protein"/>
</dbReference>
<keyword evidence="5" id="KW-0732">Signal</keyword>
<sequence>MSDCRNEAGFCDYYRSYLECYIFNNETQYIKSLLSYCSGQSTGFDIIIVYKNYVSRVYGNLIIDIELASNIQRLKIFNLKDQDYIRLTTSSQNTGLTRIFVSSSYNIQLESGNFFNYFTDLKSIFVGYCISKETPSFTNLQYLTYLSVKIVGVSLRTFDNTIVRGLSNLIYLSFHNSDFNGINKGSLDGLNSLTLLSFQNNKLSIIEDGTFSELSSLLRLNLQNNGIKIISNNVFEGLTELTYLRLDENPGFPIEALIHTRSLRDVNIEYNDYHTLDPYVFQQMKSLSRIYLSDPFICDCSLQWTSIVSQYGVNINNGFCSEPNNFLLKYITNPKLYTNCSQTESYQCFDKSITCPSKEVCHNIQDSHFCGCPIGYLQHSSGECVDEDECEVVTECEHACENTKGSYNCICEEGYKLAKNGYDCDDVNECQEWNGGCQFGCRNTIGSFECYCELGHQLHNETHCESKIQCDVVDSNGSHENSFKCQGGFNLTITNLTCSKMSDTTRHVTTVAIKVTTNTTKVICVLSVIIGILLIYIARQKRRSQNVMTIGQETKNMGIIAKDRNILTNITADCYKHSMMPTKDMFPHPRSIGQQDTVDIENNK</sequence>
<gene>
    <name evidence="13" type="ORF">LOD99_8714</name>
</gene>
<keyword evidence="4" id="KW-0433">Leucine-rich repeat</keyword>
<comment type="subcellular location">
    <subcellularLocation>
        <location evidence="1">Secreted</location>
    </subcellularLocation>
</comment>
<feature type="transmembrane region" description="Helical" evidence="11">
    <location>
        <begin position="520"/>
        <end position="538"/>
    </location>
</feature>
<dbReference type="PROSITE" id="PS01186">
    <property type="entry name" value="EGF_2"/>
    <property type="match status" value="1"/>
</dbReference>
<comment type="caution">
    <text evidence="13">The sequence shown here is derived from an EMBL/GenBank/DDBJ whole genome shotgun (WGS) entry which is preliminary data.</text>
</comment>
<keyword evidence="9" id="KW-0325">Glycoprotein</keyword>
<evidence type="ECO:0000256" key="3">
    <source>
        <dbReference type="ARBA" id="ARBA00022536"/>
    </source>
</evidence>
<keyword evidence="14" id="KW-1185">Reference proteome</keyword>
<protein>
    <recommendedName>
        <fullName evidence="12">EGF-like domain-containing protein</fullName>
    </recommendedName>
</protein>
<dbReference type="PANTHER" id="PTHR24034:SF209">
    <property type="entry name" value="EGF-LIKE DOMAIN-CONTAINING PROTEIN"/>
    <property type="match status" value="1"/>
</dbReference>
<dbReference type="InterPro" id="IPR018097">
    <property type="entry name" value="EGF_Ca-bd_CS"/>
</dbReference>
<evidence type="ECO:0000313" key="13">
    <source>
        <dbReference type="EMBL" id="KAI6647640.1"/>
    </source>
</evidence>
<dbReference type="InterPro" id="IPR049883">
    <property type="entry name" value="NOTCH1_EGF-like"/>
</dbReference>
<dbReference type="FunFam" id="2.10.25.10:FF:000014">
    <property type="entry name" value="Latent-transforming growth factor beta-binding protein 3"/>
    <property type="match status" value="1"/>
</dbReference>
<keyword evidence="8" id="KW-1015">Disulfide bond</keyword>
<dbReference type="InterPro" id="IPR009030">
    <property type="entry name" value="Growth_fac_rcpt_cys_sf"/>
</dbReference>
<keyword evidence="11" id="KW-0812">Transmembrane</keyword>
<dbReference type="InterPro" id="IPR001611">
    <property type="entry name" value="Leu-rich_rpt"/>
</dbReference>
<evidence type="ECO:0000256" key="6">
    <source>
        <dbReference type="ARBA" id="ARBA00022737"/>
    </source>
</evidence>
<dbReference type="PROSITE" id="PS00010">
    <property type="entry name" value="ASX_HYDROXYL"/>
    <property type="match status" value="1"/>
</dbReference>
<keyword evidence="7" id="KW-0524">Neurogenesis</keyword>
<evidence type="ECO:0000313" key="14">
    <source>
        <dbReference type="Proteomes" id="UP001165289"/>
    </source>
</evidence>
<dbReference type="InterPro" id="IPR032675">
    <property type="entry name" value="LRR_dom_sf"/>
</dbReference>
<dbReference type="SUPFAM" id="SSF57184">
    <property type="entry name" value="Growth factor receptor domain"/>
    <property type="match status" value="1"/>
</dbReference>
<dbReference type="SUPFAM" id="SSF52058">
    <property type="entry name" value="L domain-like"/>
    <property type="match status" value="1"/>
</dbReference>